<evidence type="ECO:0000259" key="3">
    <source>
        <dbReference type="Pfam" id="PF17775"/>
    </source>
</evidence>
<dbReference type="InterPro" id="IPR023006">
    <property type="entry name" value="YchJ-like"/>
</dbReference>
<feature type="compositionally biased region" description="Low complexity" evidence="2">
    <location>
        <begin position="22"/>
        <end position="41"/>
    </location>
</feature>
<dbReference type="AlphaFoldDB" id="A0AAE9B0B8"/>
<dbReference type="Gene3D" id="3.10.450.50">
    <property type="match status" value="1"/>
</dbReference>
<dbReference type="SUPFAM" id="SSF54427">
    <property type="entry name" value="NTF2-like"/>
    <property type="match status" value="1"/>
</dbReference>
<dbReference type="InterPro" id="IPR032710">
    <property type="entry name" value="NTF2-like_dom_sf"/>
</dbReference>
<evidence type="ECO:0000313" key="5">
    <source>
        <dbReference type="Proteomes" id="UP000318720"/>
    </source>
</evidence>
<name>A0AAE9B0B8_9ACTN</name>
<proteinExistence type="inferred from homology"/>
<protein>
    <recommendedName>
        <fullName evidence="1">UPF0225 protein Sipo8835_20780</fullName>
    </recommendedName>
</protein>
<accession>A0AAE9B0B8</accession>
<dbReference type="RefSeq" id="WP_009331539.1">
    <property type="nucleotide sequence ID" value="NZ_JARAVC010000399.1"/>
</dbReference>
<dbReference type="Pfam" id="PF17775">
    <property type="entry name" value="YchJ_M-like"/>
    <property type="match status" value="1"/>
</dbReference>
<evidence type="ECO:0000256" key="2">
    <source>
        <dbReference type="SAM" id="MobiDB-lite"/>
    </source>
</evidence>
<feature type="domain" description="YchJ-like middle NTF2-like" evidence="3">
    <location>
        <begin position="67"/>
        <end position="157"/>
    </location>
</feature>
<comment type="similarity">
    <text evidence="1">Belongs to the UPF0225 family.</text>
</comment>
<gene>
    <name evidence="4" type="ORF">Sipo8835_20780</name>
</gene>
<organism evidence="4 5">
    <name type="scientific">Streptomyces ipomoeae</name>
    <dbReference type="NCBI Taxonomy" id="103232"/>
    <lineage>
        <taxon>Bacteria</taxon>
        <taxon>Bacillati</taxon>
        <taxon>Actinomycetota</taxon>
        <taxon>Actinomycetes</taxon>
        <taxon>Kitasatosporales</taxon>
        <taxon>Streptomycetaceae</taxon>
        <taxon>Streptomyces</taxon>
    </lineage>
</organism>
<reference evidence="4 5" key="1">
    <citation type="submission" date="2019-03" db="EMBL/GenBank/DDBJ databases">
        <title>Comparative genomic analyses of the sweetpotato soil rot pathogen, Streptomyces ipomoeae.</title>
        <authorList>
            <person name="Ruschel Soares N."/>
            <person name="Badger J.H."/>
            <person name="Huguet-Tapia J.C."/>
            <person name="Clark C.A."/>
            <person name="Pettis G.S."/>
        </authorList>
    </citation>
    <scope>NUCLEOTIDE SEQUENCE [LARGE SCALE GENOMIC DNA]</scope>
    <source>
        <strain evidence="4 5">88-35</strain>
    </source>
</reference>
<dbReference type="PANTHER" id="PTHR33747:SF1">
    <property type="entry name" value="ADENYLATE CYCLASE-ASSOCIATED CAP C-TERMINAL DOMAIN-CONTAINING PROTEIN"/>
    <property type="match status" value="1"/>
</dbReference>
<feature type="region of interest" description="Disordered" evidence="2">
    <location>
        <begin position="1"/>
        <end position="42"/>
    </location>
</feature>
<dbReference type="Proteomes" id="UP000318720">
    <property type="component" value="Unassembled WGS sequence"/>
</dbReference>
<evidence type="ECO:0000313" key="4">
    <source>
        <dbReference type="EMBL" id="TQE32328.1"/>
    </source>
</evidence>
<dbReference type="PANTHER" id="PTHR33747">
    <property type="entry name" value="UPF0225 PROTEIN SCO1677"/>
    <property type="match status" value="1"/>
</dbReference>
<dbReference type="EMBL" id="SPAZ01000172">
    <property type="protein sequence ID" value="TQE32328.1"/>
    <property type="molecule type" value="Genomic_DNA"/>
</dbReference>
<comment type="caution">
    <text evidence="4">The sequence shown here is derived from an EMBL/GenBank/DDBJ whole genome shotgun (WGS) entry which is preliminary data.</text>
</comment>
<dbReference type="InterPro" id="IPR048469">
    <property type="entry name" value="YchJ-like_M"/>
</dbReference>
<sequence>MSSRRRSRTTSKGSPKAAGKGRSSARTSAEASAGASSSAARPCPCGLPEAYERCCGRFHSGGAAAPTAEALMRSRYSAYVVRDEAYLLRTWHPRTRPASLGLDPGVRWTGLEILATTDGSAFHTTGTVTFRASFQDGSLHERSRFERVDGAWVYVDGEFLE</sequence>
<evidence type="ECO:0000256" key="1">
    <source>
        <dbReference type="HAMAP-Rule" id="MF_00612"/>
    </source>
</evidence>
<dbReference type="HAMAP" id="MF_00612">
    <property type="entry name" value="UPF0225"/>
    <property type="match status" value="1"/>
</dbReference>